<evidence type="ECO:0000313" key="10">
    <source>
        <dbReference type="EMBL" id="KAF2083812.1"/>
    </source>
</evidence>
<dbReference type="GO" id="GO:0051011">
    <property type="term" value="F:microtubule minus-end binding"/>
    <property type="evidence" value="ECO:0007669"/>
    <property type="project" value="TreeGrafter"/>
</dbReference>
<accession>A0A9P4HN20</accession>
<dbReference type="PANTHER" id="PTHR19302">
    <property type="entry name" value="GAMMA TUBULIN COMPLEX PROTEIN"/>
    <property type="match status" value="1"/>
</dbReference>
<name>A0A9P4HN20_9PEZI</name>
<dbReference type="GO" id="GO:0031122">
    <property type="term" value="P:cytoplasmic microtubule organization"/>
    <property type="evidence" value="ECO:0007669"/>
    <property type="project" value="TreeGrafter"/>
</dbReference>
<dbReference type="Pfam" id="PF17681">
    <property type="entry name" value="GCP_N_terminal"/>
    <property type="match status" value="1"/>
</dbReference>
<dbReference type="InterPro" id="IPR040457">
    <property type="entry name" value="GCP_C"/>
</dbReference>
<dbReference type="GO" id="GO:0051321">
    <property type="term" value="P:meiotic cell cycle"/>
    <property type="evidence" value="ECO:0007669"/>
    <property type="project" value="TreeGrafter"/>
</dbReference>
<protein>
    <recommendedName>
        <fullName evidence="6">Spindle pole body component</fullName>
    </recommendedName>
</protein>
<dbReference type="GO" id="GO:0043015">
    <property type="term" value="F:gamma-tubulin binding"/>
    <property type="evidence" value="ECO:0007669"/>
    <property type="project" value="InterPro"/>
</dbReference>
<dbReference type="InterPro" id="IPR007259">
    <property type="entry name" value="GCP"/>
</dbReference>
<sequence length="762" mass="84021">MLHEILLSLSGHPSSLFDAQPTAELNKSSLPLLSPPEAQLLSSVGRLAGLHRSIRTHAGLIASSHGSTICRAVGTAITSTHLARFQQKILEVEARILRQDASIVGAYNIVPLAAIVSEFDDWLRRMEWLSDLCDFMLPQDSGKSKDAKRKTCTGAGIIDKLRQEAQTGWPEIGEGARELSKVAETAWLRQLSSWVLYGRLPSHGGEDFFVHHIDDGEFHDFISDSKLLPKFVSSQTASSILFIGRSLDQIRSRHSSLSETGSARTSELELLPTHLRFLSDIEVPITSAALSEAVSAIRLSLSRNLLQQLLPLPKILQILSLLQEFFLLGRGEFAVTLIEEADERVRSRHRRPAQSKAGQWAQSLLIKEAEVTAVLTRTWTSLSALVDNEEDIDEGLDLARSLVHLSLTKPSPARPPTPGRAKEGLDNLPKLSNVVFNDLLFPVPTSLGFEISPPLDLFLTSSDMEVYAAINAYLLSVRRAHLRLADMWRQSNIRRDHPAPLGPPQSNSRGGQQMLKERRVRARARAVKMRKVWASCSAAVFLLSESAAYFEGEVVQESWKHFQQWVVGGPKRPSQPASDAATSTAHLPLNTSIPRTFLDPELLSRAHRSFLAHLTHALLLTDAPYTHSLRTLLTHIDSLVALISRLQTIQRNIDLENDEGVVDAMQDYGAEEKEVERELDRARKRVDSGMKGVVRRLRELDGERVGGGVVGGGEGEGEWVDGEAFVPGRGGSGGIDRLLMKLDFGVAGGEEVEEVEIPQLLP</sequence>
<dbReference type="GO" id="GO:0000930">
    <property type="term" value="C:gamma-tubulin complex"/>
    <property type="evidence" value="ECO:0007669"/>
    <property type="project" value="TreeGrafter"/>
</dbReference>
<dbReference type="GO" id="GO:0051225">
    <property type="term" value="P:spindle assembly"/>
    <property type="evidence" value="ECO:0007669"/>
    <property type="project" value="TreeGrafter"/>
</dbReference>
<dbReference type="Proteomes" id="UP000799776">
    <property type="component" value="Unassembled WGS sequence"/>
</dbReference>
<proteinExistence type="inferred from homology"/>
<evidence type="ECO:0000259" key="9">
    <source>
        <dbReference type="Pfam" id="PF17681"/>
    </source>
</evidence>
<evidence type="ECO:0000256" key="6">
    <source>
        <dbReference type="RuleBase" id="RU363050"/>
    </source>
</evidence>
<dbReference type="OrthoDB" id="78652at2759"/>
<comment type="subcellular location">
    <subcellularLocation>
        <location evidence="1 6">Cytoplasm</location>
        <location evidence="1 6">Cytoskeleton</location>
        <location evidence="1 6">Microtubule organizing center</location>
    </subcellularLocation>
</comment>
<evidence type="ECO:0000259" key="8">
    <source>
        <dbReference type="Pfam" id="PF04130"/>
    </source>
</evidence>
<organism evidence="10 11">
    <name type="scientific">Saccharata proteae CBS 121410</name>
    <dbReference type="NCBI Taxonomy" id="1314787"/>
    <lineage>
        <taxon>Eukaryota</taxon>
        <taxon>Fungi</taxon>
        <taxon>Dikarya</taxon>
        <taxon>Ascomycota</taxon>
        <taxon>Pezizomycotina</taxon>
        <taxon>Dothideomycetes</taxon>
        <taxon>Dothideomycetes incertae sedis</taxon>
        <taxon>Botryosphaeriales</taxon>
        <taxon>Saccharataceae</taxon>
        <taxon>Saccharata</taxon>
    </lineage>
</organism>
<reference evidence="10" key="1">
    <citation type="journal article" date="2020" name="Stud. Mycol.">
        <title>101 Dothideomycetes genomes: a test case for predicting lifestyles and emergence of pathogens.</title>
        <authorList>
            <person name="Haridas S."/>
            <person name="Albert R."/>
            <person name="Binder M."/>
            <person name="Bloem J."/>
            <person name="Labutti K."/>
            <person name="Salamov A."/>
            <person name="Andreopoulos B."/>
            <person name="Baker S."/>
            <person name="Barry K."/>
            <person name="Bills G."/>
            <person name="Bluhm B."/>
            <person name="Cannon C."/>
            <person name="Castanera R."/>
            <person name="Culley D."/>
            <person name="Daum C."/>
            <person name="Ezra D."/>
            <person name="Gonzalez J."/>
            <person name="Henrissat B."/>
            <person name="Kuo A."/>
            <person name="Liang C."/>
            <person name="Lipzen A."/>
            <person name="Lutzoni F."/>
            <person name="Magnuson J."/>
            <person name="Mondo S."/>
            <person name="Nolan M."/>
            <person name="Ohm R."/>
            <person name="Pangilinan J."/>
            <person name="Park H.-J."/>
            <person name="Ramirez L."/>
            <person name="Alfaro M."/>
            <person name="Sun H."/>
            <person name="Tritt A."/>
            <person name="Yoshinaga Y."/>
            <person name="Zwiers L.-H."/>
            <person name="Turgeon B."/>
            <person name="Goodwin S."/>
            <person name="Spatafora J."/>
            <person name="Crous P."/>
            <person name="Grigoriev I."/>
        </authorList>
    </citation>
    <scope>NUCLEOTIDE SEQUENCE</scope>
    <source>
        <strain evidence="10">CBS 121410</strain>
    </source>
</reference>
<dbReference type="Gene3D" id="1.20.120.1900">
    <property type="entry name" value="Gamma-tubulin complex, C-terminal domain"/>
    <property type="match status" value="1"/>
</dbReference>
<evidence type="ECO:0000256" key="4">
    <source>
        <dbReference type="ARBA" id="ARBA00022701"/>
    </source>
</evidence>
<keyword evidence="3 6" id="KW-0963">Cytoplasm</keyword>
<dbReference type="AlphaFoldDB" id="A0A9P4HN20"/>
<dbReference type="EMBL" id="ML978756">
    <property type="protein sequence ID" value="KAF2083812.1"/>
    <property type="molecule type" value="Genomic_DNA"/>
</dbReference>
<dbReference type="GO" id="GO:0044732">
    <property type="term" value="C:mitotic spindle pole body"/>
    <property type="evidence" value="ECO:0007669"/>
    <property type="project" value="TreeGrafter"/>
</dbReference>
<evidence type="ECO:0000256" key="5">
    <source>
        <dbReference type="ARBA" id="ARBA00023212"/>
    </source>
</evidence>
<dbReference type="PANTHER" id="PTHR19302:SF27">
    <property type="entry name" value="GAMMA-TUBULIN COMPLEX COMPONENT 4"/>
    <property type="match status" value="1"/>
</dbReference>
<evidence type="ECO:0000256" key="7">
    <source>
        <dbReference type="SAM" id="MobiDB-lite"/>
    </source>
</evidence>
<feature type="region of interest" description="Disordered" evidence="7">
    <location>
        <begin position="494"/>
        <end position="517"/>
    </location>
</feature>
<dbReference type="GO" id="GO:0000922">
    <property type="term" value="C:spindle pole"/>
    <property type="evidence" value="ECO:0007669"/>
    <property type="project" value="InterPro"/>
</dbReference>
<comment type="similarity">
    <text evidence="2 6">Belongs to the TUBGCP family.</text>
</comment>
<feature type="domain" description="Gamma tubulin complex component C-terminal" evidence="8">
    <location>
        <begin position="319"/>
        <end position="744"/>
    </location>
</feature>
<dbReference type="GO" id="GO:0005874">
    <property type="term" value="C:microtubule"/>
    <property type="evidence" value="ECO:0007669"/>
    <property type="project" value="UniProtKB-KW"/>
</dbReference>
<evidence type="ECO:0000256" key="2">
    <source>
        <dbReference type="ARBA" id="ARBA00010337"/>
    </source>
</evidence>
<feature type="domain" description="Gamma tubulin complex component protein N-terminal" evidence="9">
    <location>
        <begin position="2"/>
        <end position="310"/>
    </location>
</feature>
<keyword evidence="4 6" id="KW-0493">Microtubule</keyword>
<dbReference type="InterPro" id="IPR041470">
    <property type="entry name" value="GCP_N"/>
</dbReference>
<keyword evidence="5 6" id="KW-0206">Cytoskeleton</keyword>
<keyword evidence="11" id="KW-1185">Reference proteome</keyword>
<dbReference type="GO" id="GO:0007020">
    <property type="term" value="P:microtubule nucleation"/>
    <property type="evidence" value="ECO:0007669"/>
    <property type="project" value="InterPro"/>
</dbReference>
<dbReference type="InterPro" id="IPR042241">
    <property type="entry name" value="GCP_C_sf"/>
</dbReference>
<evidence type="ECO:0000256" key="1">
    <source>
        <dbReference type="ARBA" id="ARBA00004267"/>
    </source>
</evidence>
<dbReference type="GO" id="GO:0000278">
    <property type="term" value="P:mitotic cell cycle"/>
    <property type="evidence" value="ECO:0007669"/>
    <property type="project" value="TreeGrafter"/>
</dbReference>
<comment type="caution">
    <text evidence="10">The sequence shown here is derived from an EMBL/GenBank/DDBJ whole genome shotgun (WGS) entry which is preliminary data.</text>
</comment>
<gene>
    <name evidence="10" type="ORF">K490DRAFT_50654</name>
</gene>
<dbReference type="Pfam" id="PF04130">
    <property type="entry name" value="GCP_C_terminal"/>
    <property type="match status" value="1"/>
</dbReference>
<evidence type="ECO:0000256" key="3">
    <source>
        <dbReference type="ARBA" id="ARBA00022490"/>
    </source>
</evidence>
<evidence type="ECO:0000313" key="11">
    <source>
        <dbReference type="Proteomes" id="UP000799776"/>
    </source>
</evidence>